<proteinExistence type="predicted"/>
<dbReference type="AlphaFoldDB" id="A0A1M7XXM9"/>
<dbReference type="Proteomes" id="UP000184612">
    <property type="component" value="Unassembled WGS sequence"/>
</dbReference>
<name>A0A1M7XXM9_9FIRM</name>
<dbReference type="InterPro" id="IPR022741">
    <property type="entry name" value="Phage_B103_Gp8"/>
</dbReference>
<dbReference type="STRING" id="1121345.SAMN02745217_00286"/>
<evidence type="ECO:0000256" key="1">
    <source>
        <dbReference type="ARBA" id="ARBA00004328"/>
    </source>
</evidence>
<dbReference type="Pfam" id="PF11133">
    <property type="entry name" value="Phage_head_fibr"/>
    <property type="match status" value="1"/>
</dbReference>
<dbReference type="RefSeq" id="WP_073587025.1">
    <property type="nucleotide sequence ID" value="NZ_FRFD01000003.1"/>
</dbReference>
<evidence type="ECO:0000256" key="2">
    <source>
        <dbReference type="ARBA" id="ARBA00022581"/>
    </source>
</evidence>
<dbReference type="Gene3D" id="6.10.140.1630">
    <property type="match status" value="1"/>
</dbReference>
<keyword evidence="2" id="KW-0945">Host-virus interaction</keyword>
<evidence type="ECO:0000313" key="3">
    <source>
        <dbReference type="EMBL" id="SHO43571.1"/>
    </source>
</evidence>
<comment type="subcellular location">
    <subcellularLocation>
        <location evidence="1">Virion</location>
    </subcellularLocation>
</comment>
<evidence type="ECO:0000313" key="4">
    <source>
        <dbReference type="Proteomes" id="UP000184612"/>
    </source>
</evidence>
<dbReference type="OrthoDB" id="1551157at2"/>
<reference evidence="3 4" key="1">
    <citation type="submission" date="2016-12" db="EMBL/GenBank/DDBJ databases">
        <authorList>
            <person name="Song W.-J."/>
            <person name="Kurnit D.M."/>
        </authorList>
    </citation>
    <scope>NUCLEOTIDE SEQUENCE [LARGE SCALE GENOMIC DNA]</scope>
    <source>
        <strain evidence="3 4">DSM 12503</strain>
    </source>
</reference>
<organism evidence="3 4">
    <name type="scientific">Anaerocolumna xylanovorans DSM 12503</name>
    <dbReference type="NCBI Taxonomy" id="1121345"/>
    <lineage>
        <taxon>Bacteria</taxon>
        <taxon>Bacillati</taxon>
        <taxon>Bacillota</taxon>
        <taxon>Clostridia</taxon>
        <taxon>Lachnospirales</taxon>
        <taxon>Lachnospiraceae</taxon>
        <taxon>Anaerocolumna</taxon>
    </lineage>
</organism>
<protein>
    <submittedName>
        <fullName evidence="3">Head fiber protein</fullName>
    </submittedName>
</protein>
<gene>
    <name evidence="3" type="ORF">SAMN02745217_00286</name>
</gene>
<keyword evidence="4" id="KW-1185">Reference proteome</keyword>
<dbReference type="EMBL" id="FRFD01000003">
    <property type="protein sequence ID" value="SHO43571.1"/>
    <property type="molecule type" value="Genomic_DNA"/>
</dbReference>
<accession>A0A1M7XXM9</accession>
<sequence>MSYNSKNYMEQGGEKWIIGGTLEVLPGASVTGLPAAENQANSTTTDVAGLVTDFNALLTKLKAAGLMAADE</sequence>